<dbReference type="EMBL" id="JBHSAQ010000001">
    <property type="protein sequence ID" value="MFC3957326.1"/>
    <property type="molecule type" value="Genomic_DNA"/>
</dbReference>
<proteinExistence type="predicted"/>
<dbReference type="GeneID" id="73904504"/>
<evidence type="ECO:0000313" key="3">
    <source>
        <dbReference type="Proteomes" id="UP001595846"/>
    </source>
</evidence>
<comment type="caution">
    <text evidence="2">The sequence shown here is derived from an EMBL/GenBank/DDBJ whole genome shotgun (WGS) entry which is preliminary data.</text>
</comment>
<accession>A0ABD5NK38</accession>
<evidence type="ECO:0000313" key="2">
    <source>
        <dbReference type="EMBL" id="MFC3957326.1"/>
    </source>
</evidence>
<name>A0ABD5NK38_9EURY</name>
<dbReference type="AlphaFoldDB" id="A0ABD5NK38"/>
<dbReference type="RefSeq" id="WP_256531749.1">
    <property type="nucleotide sequence ID" value="NZ_CP101824.1"/>
</dbReference>
<protein>
    <submittedName>
        <fullName evidence="2">Uncharacterized protein</fullName>
    </submittedName>
</protein>
<gene>
    <name evidence="2" type="ORF">ACFOUR_02925</name>
</gene>
<organism evidence="2 3">
    <name type="scientific">Halovivax cerinus</name>
    <dbReference type="NCBI Taxonomy" id="1487865"/>
    <lineage>
        <taxon>Archaea</taxon>
        <taxon>Methanobacteriati</taxon>
        <taxon>Methanobacteriota</taxon>
        <taxon>Stenosarchaea group</taxon>
        <taxon>Halobacteria</taxon>
        <taxon>Halobacteriales</taxon>
        <taxon>Natrialbaceae</taxon>
        <taxon>Halovivax</taxon>
    </lineage>
</organism>
<dbReference type="Proteomes" id="UP001595846">
    <property type="component" value="Unassembled WGS sequence"/>
</dbReference>
<sequence length="130" mass="14518">MPKSRSPSRRAVCLTAVALTGGLFGVTRTRAATSFPQRNEFDERTNTEARQEPPRDDASSDRFDVYPGVVDRIVDETFVVILLEADGRVVDELVERRDELPPLSEGDHVIAILEGETLRCVFRVSGDETR</sequence>
<feature type="compositionally biased region" description="Basic and acidic residues" evidence="1">
    <location>
        <begin position="39"/>
        <end position="63"/>
    </location>
</feature>
<keyword evidence="3" id="KW-1185">Reference proteome</keyword>
<feature type="region of interest" description="Disordered" evidence="1">
    <location>
        <begin position="34"/>
        <end position="63"/>
    </location>
</feature>
<evidence type="ECO:0000256" key="1">
    <source>
        <dbReference type="SAM" id="MobiDB-lite"/>
    </source>
</evidence>
<reference evidence="2 3" key="1">
    <citation type="journal article" date="2019" name="Int. J. Syst. Evol. Microbiol.">
        <title>The Global Catalogue of Microorganisms (GCM) 10K type strain sequencing project: providing services to taxonomists for standard genome sequencing and annotation.</title>
        <authorList>
            <consortium name="The Broad Institute Genomics Platform"/>
            <consortium name="The Broad Institute Genome Sequencing Center for Infectious Disease"/>
            <person name="Wu L."/>
            <person name="Ma J."/>
        </authorList>
    </citation>
    <scope>NUCLEOTIDE SEQUENCE [LARGE SCALE GENOMIC DNA]</scope>
    <source>
        <strain evidence="2 3">IBRC-M 10256</strain>
    </source>
</reference>